<dbReference type="AlphaFoldDB" id="A0A6M3KA30"/>
<evidence type="ECO:0000256" key="2">
    <source>
        <dbReference type="ARBA" id="ARBA00022670"/>
    </source>
</evidence>
<dbReference type="EMBL" id="MT142350">
    <property type="protein sequence ID" value="QJA78722.1"/>
    <property type="molecule type" value="Genomic_DNA"/>
</dbReference>
<evidence type="ECO:0000256" key="1">
    <source>
        <dbReference type="ARBA" id="ARBA00022612"/>
    </source>
</evidence>
<protein>
    <submittedName>
        <fullName evidence="5">Putative prohead protease</fullName>
    </submittedName>
</protein>
<proteinExistence type="predicted"/>
<keyword evidence="3" id="KW-0378">Hydrolase</keyword>
<dbReference type="GO" id="GO:0006508">
    <property type="term" value="P:proteolysis"/>
    <property type="evidence" value="ECO:0007669"/>
    <property type="project" value="UniProtKB-KW"/>
</dbReference>
<dbReference type="InterPro" id="IPR054613">
    <property type="entry name" value="Peptidase_S78_dom"/>
</dbReference>
<gene>
    <name evidence="5" type="ORF">MM415A01024_0016</name>
</gene>
<sequence>MPYENEHACRLKEPGLFQDDSFRRTKRNSNGKEYSIIMGKLKGEDTMTEQAYRYGKDTWTAAEARGHCKSHKGSFEAAARSMGMYEVWLKSDGVLKPKLMIADDILRWFKSNTDDDGNVMDEIVLFKDAVIEKDAEGFLWTMSDYSVDRDFERIDPDGWDLKEYRKNPIVLWQHRADLPAIGLAQNVKVKDGKLISRIMIDDGDYDQLAVTVRNRVEKGIIKSGSVGFRSQKVELVEDQKKPEKLIHRKQTLVEFSIVNLPSNINATVDLGKGVRNVEEDKSVYDTLARLNERLDDLLRNQKQKSNYIEELLDFDREANGKDKRLETLLTGETDEGNQDS</sequence>
<evidence type="ECO:0000259" key="4">
    <source>
        <dbReference type="Pfam" id="PF04586"/>
    </source>
</evidence>
<evidence type="ECO:0000313" key="5">
    <source>
        <dbReference type="EMBL" id="QJA78722.1"/>
    </source>
</evidence>
<feature type="domain" description="Prohead serine protease" evidence="4">
    <location>
        <begin position="206"/>
        <end position="269"/>
    </location>
</feature>
<reference evidence="5" key="1">
    <citation type="submission" date="2020-03" db="EMBL/GenBank/DDBJ databases">
        <title>The deep terrestrial virosphere.</title>
        <authorList>
            <person name="Holmfeldt K."/>
            <person name="Nilsson E."/>
            <person name="Simone D."/>
            <person name="Lopez-Fernandez M."/>
            <person name="Wu X."/>
            <person name="de Brujin I."/>
            <person name="Lundin D."/>
            <person name="Andersson A."/>
            <person name="Bertilsson S."/>
            <person name="Dopson M."/>
        </authorList>
    </citation>
    <scope>NUCLEOTIDE SEQUENCE</scope>
    <source>
        <strain evidence="5">MM415A01024</strain>
    </source>
</reference>
<name>A0A6M3KA30_9ZZZZ</name>
<organism evidence="5">
    <name type="scientific">viral metagenome</name>
    <dbReference type="NCBI Taxonomy" id="1070528"/>
    <lineage>
        <taxon>unclassified sequences</taxon>
        <taxon>metagenomes</taxon>
        <taxon>organismal metagenomes</taxon>
    </lineage>
</organism>
<accession>A0A6M3KA30</accession>
<evidence type="ECO:0000256" key="3">
    <source>
        <dbReference type="ARBA" id="ARBA00022801"/>
    </source>
</evidence>
<dbReference type="GO" id="GO:0008233">
    <property type="term" value="F:peptidase activity"/>
    <property type="evidence" value="ECO:0007669"/>
    <property type="project" value="UniProtKB-KW"/>
</dbReference>
<keyword evidence="2 5" id="KW-0645">Protease</keyword>
<keyword evidence="1" id="KW-1188">Viral release from host cell</keyword>
<dbReference type="Pfam" id="PF04586">
    <property type="entry name" value="Peptidase_S78"/>
    <property type="match status" value="1"/>
</dbReference>